<dbReference type="PANTHER" id="PTHR47700">
    <property type="entry name" value="V CHITINASE, PUTATIVE (AFU_ORTHOLOGUE AFUA_6G13720)-RELATED"/>
    <property type="match status" value="1"/>
</dbReference>
<feature type="disulfide bond" evidence="15">
    <location>
        <begin position="475"/>
        <end position="487"/>
    </location>
</feature>
<feature type="domain" description="LysM" evidence="20">
    <location>
        <begin position="389"/>
        <end position="437"/>
    </location>
</feature>
<feature type="disulfide bond" evidence="15">
    <location>
        <begin position="514"/>
        <end position="518"/>
    </location>
</feature>
<evidence type="ECO:0000256" key="6">
    <source>
        <dbReference type="ARBA" id="ARBA00022729"/>
    </source>
</evidence>
<evidence type="ECO:0000313" key="23">
    <source>
        <dbReference type="Proteomes" id="UP001150879"/>
    </source>
</evidence>
<dbReference type="InterPro" id="IPR036852">
    <property type="entry name" value="Peptidase_S8/S53_dom_sf"/>
</dbReference>
<evidence type="ECO:0000256" key="16">
    <source>
        <dbReference type="RuleBase" id="RU000489"/>
    </source>
</evidence>
<keyword evidence="14" id="KW-0624">Polysaccharide degradation</keyword>
<evidence type="ECO:0000259" key="19">
    <source>
        <dbReference type="PROSITE" id="PS50941"/>
    </source>
</evidence>
<dbReference type="SUPFAM" id="SSF51445">
    <property type="entry name" value="(Trans)glycosidases"/>
    <property type="match status" value="1"/>
</dbReference>
<feature type="domain" description="LysM" evidence="20">
    <location>
        <begin position="324"/>
        <end position="370"/>
    </location>
</feature>
<dbReference type="EMBL" id="JAPQKP010000002">
    <property type="protein sequence ID" value="KAJ5205118.1"/>
    <property type="molecule type" value="Genomic_DNA"/>
</dbReference>
<dbReference type="InterPro" id="IPR001002">
    <property type="entry name" value="Chitin-bd_1"/>
</dbReference>
<dbReference type="Pfam" id="PF01476">
    <property type="entry name" value="LysM"/>
    <property type="match status" value="2"/>
</dbReference>
<comment type="similarity">
    <text evidence="2">Belongs to the glycosyl hydrolase 18 family. Chitinase class V subfamily.</text>
</comment>
<evidence type="ECO:0000256" key="17">
    <source>
        <dbReference type="SAM" id="MobiDB-lite"/>
    </source>
</evidence>
<keyword evidence="23" id="KW-1185">Reference proteome</keyword>
<sequence length="1893" mass="207554">MWLWNACWASRLLLLSAASGLASGLSQFQRLELNKNPCPGACDPSGNTTKWFTYHSVDEFAACNEPILLNLNLYTPVDDDSTHTIIRACTLGNAHSKVNFLAASGYVAPDALGATNFGPSSPQRRDDSGSAASLAYGERPAAKSNATAYLTKWKTSDPLSSKATEDVILAAQALQRNLKQEIAIHGKKKIIFTYLHGTLIGLYSGSQVDLMQTSASMLDQLITALEGQDSDSVPSRKTLEICGGHCTASHIFGVVADAGGDFRAVQSIVKSWNDGELLSAKTEVETESIAKSSLWTFASNNATQQHQHRRRSHVRHLNPRAECRSIRVEGKDTCTSLATRCGIGGTAFENFNKGTLNCRSPLQPGQPVCCSSGTLPDVTPDPNPDGSCAFHEVQEGEYCQTIAATYGLTTDDLFDLNKKTWAWDGCDNLLLGLRICVSEGFPPLPASVWNAECGPTVPDTKPPKEGEELAEMNPCPLDVCCNIWGMCGTTVDFCIPSNSTTGNPGTSAPKENGCIANCGMEMVNDDKPPEVYKKIGYFEGWNYNRPCLTMHVDDIDDGYTHIHFAFGEFSSDMEVLIKEDVQEQWKAFKKADRDYKKVLSFGGWEFSNARATSGMFRLAVSPDHRDTFAENVVKFAADNGLDGLDFDWEYPGATDIEGSDPGSEDDGKNYLEFLKLVREKLPQGKSLSVATAASFWYLKGFPVKEMAPVLDYFIHMTYDFHGQWDVGREWSMDGCPAGNCLRSHVNSTLTHESLVMMTKAGVPSHKIVVGVTSYGRSFKMSDPTCRGPMCTFVGERNNSPAKPGRCTDTGGYISNFEILEIIDKGGAIKSWYDEATDSDYLVFNSVEWVAYMTNKTKDRRRDQYKGLNCGGTTDWATDLQGEGRRAKTGDPVYLDPILPSPTTIDPGKYTTSLLYGSTTKTTSNDEVVTVFVTQTTTITLDLPVITTDEVSYSNVNITRRQDASELWVGVSIPIGPVTVSLDDGGGSTTTRVLSLPAWPAVTQGPPIRGDGDDDKEDWEVPNIFPTTAEPEPTTNEPAPTTLPTWRTYPPYVVEPVNDDENDDYDGAGGIITSCKLWFFNICLGGRFKSIRWTLPPGIYPPGPPPPDILGPPGNPKWTIKPTLPPWPTLTVGRDNKLTYSDEPSCQTESAELCSTTVLKSETLVATITSTVAATSAACETVYGCSLKDWESTTATTAPICEPTSSSGGEYQPPAAGCPAPAIVYPKDPENVGSIPSLLQGYKDYVEVGLTTERWVAFYWIPMLGQGLEPPPPPEPSNELREKFDPLNDTIRYDKRQTGFSVARNTPYWAQSQVSLAKDSVWLSPGSDSYFPEASNGDFYRYTYDSVSATDTYVYMLREDGIWNGHPEFVGRNIEYLDSQHSFGPDSPLRININMDLRLLRWWSVIDLAEVGDWFNYPNEKIIAQLIDVQDDVMNKNRQGKATINMSFSYKPNTNPHHTFFRVFRALLQKLEEQNVVIVASAGNHALEPEGVPVKRYPPKFADPNDQQEVGAVQLRRFYHDVCPRGGIYCPAAPGSDAPMMGCGGTSYASPQVAALANYFRSVPSPWQSQLDQPSNVKKLIQLFARRFVVHKNPVLGPARRPVIWNGQVGEHSCLREYGSTEDWAKVCPTIQDNLEDEPPNPGEDVRPCFPDQNNNPATTRRQLERRQSGGGSDSCPLIPGDNSGPGKNINWDEGPSGPKCTREDNCGGELCKGYYCDPHPEIPHPPDYYDPKDPKNPHGQPPAPPKPTSTTTGSPPTKTPEPPEGTFPLDLCVGSTVTPSQQHPVYSYSAYRAGAHCYGVFIVDGNIGSSPDICDAPNNNFALDQCGTDMTFINEGPEFFDGCGYQIEIAGKKYTPRKLDPQDEDNPCSGHCDLSFITGLLLYESLSVPDCKA</sequence>
<keyword evidence="4 15" id="KW-0147">Chitin-binding</keyword>
<feature type="region of interest" description="Disordered" evidence="17">
    <location>
        <begin position="1024"/>
        <end position="1046"/>
    </location>
</feature>
<dbReference type="Proteomes" id="UP001150879">
    <property type="component" value="Unassembled WGS sequence"/>
</dbReference>
<dbReference type="Gene3D" id="3.20.20.80">
    <property type="entry name" value="Glycosidases"/>
    <property type="match status" value="1"/>
</dbReference>
<dbReference type="Pfam" id="PF00704">
    <property type="entry name" value="Glyco_hydro_18"/>
    <property type="match status" value="1"/>
</dbReference>
<feature type="region of interest" description="Disordered" evidence="17">
    <location>
        <begin position="1631"/>
        <end position="1699"/>
    </location>
</feature>
<evidence type="ECO:0000256" key="9">
    <source>
        <dbReference type="ARBA" id="ARBA00023024"/>
    </source>
</evidence>
<evidence type="ECO:0000256" key="15">
    <source>
        <dbReference type="PROSITE-ProRule" id="PRU00261"/>
    </source>
</evidence>
<keyword evidence="9" id="KW-0146">Chitin degradation</keyword>
<evidence type="ECO:0000256" key="14">
    <source>
        <dbReference type="ARBA" id="ARBA00023326"/>
    </source>
</evidence>
<reference evidence="22" key="2">
    <citation type="journal article" date="2023" name="IMA Fungus">
        <title>Comparative genomic study of the Penicillium genus elucidates a diverse pangenome and 15 lateral gene transfer events.</title>
        <authorList>
            <person name="Petersen C."/>
            <person name="Sorensen T."/>
            <person name="Nielsen M.R."/>
            <person name="Sondergaard T.E."/>
            <person name="Sorensen J.L."/>
            <person name="Fitzpatrick D.A."/>
            <person name="Frisvad J.C."/>
            <person name="Nielsen K.L."/>
        </authorList>
    </citation>
    <scope>NUCLEOTIDE SEQUENCE</scope>
    <source>
        <strain evidence="22">IBT 16849</strain>
    </source>
</reference>
<keyword evidence="8" id="KW-0720">Serine protease</keyword>
<evidence type="ECO:0000256" key="8">
    <source>
        <dbReference type="ARBA" id="ARBA00022825"/>
    </source>
</evidence>
<protein>
    <recommendedName>
        <fullName evidence="3">chitinase</fullName>
        <ecNumber evidence="3">3.2.1.14</ecNumber>
    </recommendedName>
</protein>
<accession>A0A9W9MPK5</accession>
<dbReference type="Gene3D" id="3.30.60.10">
    <property type="entry name" value="Endochitinase-like"/>
    <property type="match status" value="1"/>
</dbReference>
<dbReference type="SMART" id="SM00257">
    <property type="entry name" value="LysM"/>
    <property type="match status" value="2"/>
</dbReference>
<evidence type="ECO:0000256" key="1">
    <source>
        <dbReference type="ARBA" id="ARBA00000822"/>
    </source>
</evidence>
<dbReference type="PROSITE" id="PS50941">
    <property type="entry name" value="CHIT_BIND_I_2"/>
    <property type="match status" value="1"/>
</dbReference>
<keyword evidence="7 16" id="KW-0378">Hydrolase</keyword>
<name>A0A9W9MPK5_9EURO</name>
<dbReference type="GO" id="GO:0008061">
    <property type="term" value="F:chitin binding"/>
    <property type="evidence" value="ECO:0007669"/>
    <property type="project" value="UniProtKB-UniRule"/>
</dbReference>
<dbReference type="EC" id="3.2.1.14" evidence="3"/>
<dbReference type="GO" id="GO:0004252">
    <property type="term" value="F:serine-type endopeptidase activity"/>
    <property type="evidence" value="ECO:0007669"/>
    <property type="project" value="InterPro"/>
</dbReference>
<dbReference type="PROSITE" id="PS01095">
    <property type="entry name" value="GH18_1"/>
    <property type="match status" value="1"/>
</dbReference>
<evidence type="ECO:0000256" key="11">
    <source>
        <dbReference type="ARBA" id="ARBA00023145"/>
    </source>
</evidence>
<evidence type="ECO:0000256" key="4">
    <source>
        <dbReference type="ARBA" id="ARBA00022669"/>
    </source>
</evidence>
<evidence type="ECO:0000256" key="7">
    <source>
        <dbReference type="ARBA" id="ARBA00022801"/>
    </source>
</evidence>
<dbReference type="PROSITE" id="PS51782">
    <property type="entry name" value="LYSM"/>
    <property type="match status" value="2"/>
</dbReference>
<feature type="signal peptide" evidence="18">
    <location>
        <begin position="1"/>
        <end position="24"/>
    </location>
</feature>
<dbReference type="InterPro" id="IPR001579">
    <property type="entry name" value="Glyco_hydro_18_chit_AS"/>
</dbReference>
<feature type="disulfide bond" evidence="15">
    <location>
        <begin position="480"/>
        <end position="494"/>
    </location>
</feature>
<comment type="caution">
    <text evidence="22">The sequence shown here is derived from an EMBL/GenBank/DDBJ whole genome shotgun (WGS) entry which is preliminary data.</text>
</comment>
<feature type="domain" description="Chitin-binding type-1" evidence="19">
    <location>
        <begin position="450"/>
        <end position="520"/>
    </location>
</feature>
<evidence type="ECO:0000256" key="13">
    <source>
        <dbReference type="ARBA" id="ARBA00023295"/>
    </source>
</evidence>
<evidence type="ECO:0000256" key="2">
    <source>
        <dbReference type="ARBA" id="ARBA00008682"/>
    </source>
</evidence>
<dbReference type="InterPro" id="IPR017853">
    <property type="entry name" value="GH"/>
</dbReference>
<dbReference type="PROSITE" id="PS51910">
    <property type="entry name" value="GH18_2"/>
    <property type="match status" value="1"/>
</dbReference>
<gene>
    <name evidence="22" type="ORF">N7472_001566</name>
</gene>
<dbReference type="Gene3D" id="3.10.50.10">
    <property type="match status" value="1"/>
</dbReference>
<dbReference type="InterPro" id="IPR036861">
    <property type="entry name" value="Endochitinase-like_sf"/>
</dbReference>
<dbReference type="Gene3D" id="3.10.350.10">
    <property type="entry name" value="LysM domain"/>
    <property type="match status" value="2"/>
</dbReference>
<dbReference type="SUPFAM" id="SSF57016">
    <property type="entry name" value="Plant lectins/antimicrobial peptides"/>
    <property type="match status" value="1"/>
</dbReference>
<comment type="caution">
    <text evidence="15">Lacks conserved residue(s) required for the propagation of feature annotation.</text>
</comment>
<feature type="compositionally biased region" description="Low complexity" evidence="17">
    <location>
        <begin position="1025"/>
        <end position="1044"/>
    </location>
</feature>
<keyword evidence="12" id="KW-0119">Carbohydrate metabolism</keyword>
<keyword evidence="10" id="KW-0843">Virulence</keyword>
<dbReference type="CDD" id="cd00306">
    <property type="entry name" value="Peptidases_S8_S53"/>
    <property type="match status" value="1"/>
</dbReference>
<evidence type="ECO:0000259" key="20">
    <source>
        <dbReference type="PROSITE" id="PS51782"/>
    </source>
</evidence>
<evidence type="ECO:0000259" key="21">
    <source>
        <dbReference type="PROSITE" id="PS51910"/>
    </source>
</evidence>
<evidence type="ECO:0000256" key="5">
    <source>
        <dbReference type="ARBA" id="ARBA00022670"/>
    </source>
</evidence>
<dbReference type="SUPFAM" id="SSF52743">
    <property type="entry name" value="Subtilisin-like"/>
    <property type="match status" value="1"/>
</dbReference>
<feature type="chain" id="PRO_5040864702" description="chitinase" evidence="18">
    <location>
        <begin position="25"/>
        <end position="1893"/>
    </location>
</feature>
<dbReference type="PROSITE" id="PS00138">
    <property type="entry name" value="SUBTILASE_SER"/>
    <property type="match status" value="1"/>
</dbReference>
<keyword evidence="13 16" id="KW-0326">Glycosidase</keyword>
<dbReference type="GO" id="GO:0006508">
    <property type="term" value="P:proteolysis"/>
    <property type="evidence" value="ECO:0007669"/>
    <property type="project" value="UniProtKB-KW"/>
</dbReference>
<dbReference type="InterPro" id="IPR001223">
    <property type="entry name" value="Glyco_hydro18_cat"/>
</dbReference>
<dbReference type="InterPro" id="IPR018392">
    <property type="entry name" value="LysM"/>
</dbReference>
<reference evidence="22" key="1">
    <citation type="submission" date="2022-11" db="EMBL/GenBank/DDBJ databases">
        <authorList>
            <person name="Petersen C."/>
        </authorList>
    </citation>
    <scope>NUCLEOTIDE SEQUENCE</scope>
    <source>
        <strain evidence="22">IBT 16849</strain>
    </source>
</reference>
<dbReference type="GO" id="GO:0008843">
    <property type="term" value="F:endochitinase activity"/>
    <property type="evidence" value="ECO:0007669"/>
    <property type="project" value="UniProtKB-EC"/>
</dbReference>
<keyword evidence="11" id="KW-0865">Zymogen</keyword>
<dbReference type="SMART" id="SM00636">
    <property type="entry name" value="Glyco_18"/>
    <property type="match status" value="1"/>
</dbReference>
<comment type="catalytic activity">
    <reaction evidence="1">
        <text>Random endo-hydrolysis of N-acetyl-beta-D-glucosaminide (1-&gt;4)-beta-linkages in chitin and chitodextrins.</text>
        <dbReference type="EC" id="3.2.1.14"/>
    </reaction>
</comment>
<dbReference type="SUPFAM" id="SSF54106">
    <property type="entry name" value="LysM domain"/>
    <property type="match status" value="1"/>
</dbReference>
<dbReference type="PANTHER" id="PTHR47700:SF2">
    <property type="entry name" value="CHITINASE"/>
    <property type="match status" value="1"/>
</dbReference>
<keyword evidence="6 18" id="KW-0732">Signal</keyword>
<feature type="compositionally biased region" description="Polar residues" evidence="17">
    <location>
        <begin position="1651"/>
        <end position="1660"/>
    </location>
</feature>
<feature type="compositionally biased region" description="Basic and acidic residues" evidence="17">
    <location>
        <begin position="1724"/>
        <end position="1736"/>
    </location>
</feature>
<dbReference type="InterPro" id="IPR029070">
    <property type="entry name" value="Chitinase_insertion_sf"/>
</dbReference>
<organism evidence="22 23">
    <name type="scientific">Penicillium cf. griseofulvum</name>
    <dbReference type="NCBI Taxonomy" id="2972120"/>
    <lineage>
        <taxon>Eukaryota</taxon>
        <taxon>Fungi</taxon>
        <taxon>Dikarya</taxon>
        <taxon>Ascomycota</taxon>
        <taxon>Pezizomycotina</taxon>
        <taxon>Eurotiomycetes</taxon>
        <taxon>Eurotiomycetidae</taxon>
        <taxon>Eurotiales</taxon>
        <taxon>Aspergillaceae</taxon>
        <taxon>Penicillium</taxon>
    </lineage>
</organism>
<dbReference type="InterPro" id="IPR036779">
    <property type="entry name" value="LysM_dom_sf"/>
</dbReference>
<dbReference type="InterPro" id="IPR011583">
    <property type="entry name" value="Chitinase_II/V-like_cat"/>
</dbReference>
<keyword evidence="15" id="KW-1015">Disulfide bond</keyword>
<dbReference type="CDD" id="cd02878">
    <property type="entry name" value="GH18_zymocin_alpha"/>
    <property type="match status" value="1"/>
</dbReference>
<evidence type="ECO:0000256" key="10">
    <source>
        <dbReference type="ARBA" id="ARBA00023026"/>
    </source>
</evidence>
<evidence type="ECO:0000313" key="22">
    <source>
        <dbReference type="EMBL" id="KAJ5205118.1"/>
    </source>
</evidence>
<dbReference type="InterPro" id="IPR053214">
    <property type="entry name" value="LysM12-like"/>
</dbReference>
<keyword evidence="5" id="KW-0645">Protease</keyword>
<evidence type="ECO:0000256" key="12">
    <source>
        <dbReference type="ARBA" id="ARBA00023277"/>
    </source>
</evidence>
<dbReference type="Gene3D" id="3.40.50.200">
    <property type="entry name" value="Peptidase S8/S53 domain"/>
    <property type="match status" value="1"/>
</dbReference>
<dbReference type="GO" id="GO:0000272">
    <property type="term" value="P:polysaccharide catabolic process"/>
    <property type="evidence" value="ECO:0007669"/>
    <property type="project" value="UniProtKB-KW"/>
</dbReference>
<evidence type="ECO:0000256" key="18">
    <source>
        <dbReference type="SAM" id="SignalP"/>
    </source>
</evidence>
<proteinExistence type="inferred from homology"/>
<dbReference type="GO" id="GO:0006032">
    <property type="term" value="P:chitin catabolic process"/>
    <property type="evidence" value="ECO:0007669"/>
    <property type="project" value="UniProtKB-KW"/>
</dbReference>
<evidence type="ECO:0000256" key="3">
    <source>
        <dbReference type="ARBA" id="ARBA00012729"/>
    </source>
</evidence>
<dbReference type="CDD" id="cd00035">
    <property type="entry name" value="ChtBD1"/>
    <property type="match status" value="1"/>
</dbReference>
<feature type="domain" description="GH18" evidence="21">
    <location>
        <begin position="532"/>
        <end position="890"/>
    </location>
</feature>
<feature type="region of interest" description="Disordered" evidence="17">
    <location>
        <begin position="1724"/>
        <end position="1769"/>
    </location>
</feature>
<dbReference type="InterPro" id="IPR023828">
    <property type="entry name" value="Peptidase_S8_Ser-AS"/>
</dbReference>
<dbReference type="SUPFAM" id="SSF54556">
    <property type="entry name" value="Chitinase insertion domain"/>
    <property type="match status" value="1"/>
</dbReference>